<feature type="compositionally biased region" description="Basic and acidic residues" evidence="1">
    <location>
        <begin position="339"/>
        <end position="349"/>
    </location>
</feature>
<keyword evidence="3" id="KW-1185">Reference proteome</keyword>
<dbReference type="InterPro" id="IPR050509">
    <property type="entry name" value="CoA-transferase_III"/>
</dbReference>
<dbReference type="Gene3D" id="3.40.50.10540">
    <property type="entry name" value="Crotonobetainyl-coa:carnitine coa-transferase, domain 1"/>
    <property type="match status" value="1"/>
</dbReference>
<evidence type="ECO:0000313" key="3">
    <source>
        <dbReference type="Proteomes" id="UP001501237"/>
    </source>
</evidence>
<dbReference type="RefSeq" id="WP_344827426.1">
    <property type="nucleotide sequence ID" value="NZ_BAAAUV010000006.1"/>
</dbReference>
<accession>A0ABP6Q8U0</accession>
<evidence type="ECO:0000313" key="2">
    <source>
        <dbReference type="EMBL" id="GAA3209929.1"/>
    </source>
</evidence>
<sequence>MLDGLRVLDLTMWRPGPYTTQLLAQLGADVLKVEPPGGEPMRLFDKHFRHLNRGKRALVLNLKDDGDRARCRELASEADVVVTGFRPGVAERLGIGHAALRASRPALVTCSMTGYGEHGPAADLPGHDVNYRAMTGSLPQAAASPDADDLPVADMAAATMAAFAITAACFHSRATGEGRHLDLGMADVLAHWVATVPPALRRDADTGPVAGYGVYTCADGLRLTLGVVSEDHFWSAVCTALGLGRLADVPFPDRIGRVSELDAELAEAVRRLPRDEAVARLERAGAPVSPLLSREEMLALPHFRVRGVIADAPDGPTVGAPVRTDGDSPAPPAAVPGLDAHRGEGWLPR</sequence>
<dbReference type="PANTHER" id="PTHR48228:SF7">
    <property type="entry name" value="FATTY ACYL-COA TRANSFERASE RV3272-RELATED"/>
    <property type="match status" value="1"/>
</dbReference>
<feature type="region of interest" description="Disordered" evidence="1">
    <location>
        <begin position="314"/>
        <end position="349"/>
    </location>
</feature>
<protein>
    <submittedName>
        <fullName evidence="2">CaiB/BaiF CoA-transferase family protein</fullName>
    </submittedName>
</protein>
<dbReference type="PANTHER" id="PTHR48228">
    <property type="entry name" value="SUCCINYL-COA--D-CITRAMALATE COA-TRANSFERASE"/>
    <property type="match status" value="1"/>
</dbReference>
<dbReference type="Gene3D" id="3.30.1540.10">
    <property type="entry name" value="formyl-coa transferase, domain 3"/>
    <property type="match status" value="1"/>
</dbReference>
<organism evidence="2 3">
    <name type="scientific">Actinocorallia longicatena</name>
    <dbReference type="NCBI Taxonomy" id="111803"/>
    <lineage>
        <taxon>Bacteria</taxon>
        <taxon>Bacillati</taxon>
        <taxon>Actinomycetota</taxon>
        <taxon>Actinomycetes</taxon>
        <taxon>Streptosporangiales</taxon>
        <taxon>Thermomonosporaceae</taxon>
        <taxon>Actinocorallia</taxon>
    </lineage>
</organism>
<proteinExistence type="predicted"/>
<reference evidence="3" key="1">
    <citation type="journal article" date="2019" name="Int. J. Syst. Evol. Microbiol.">
        <title>The Global Catalogue of Microorganisms (GCM) 10K type strain sequencing project: providing services to taxonomists for standard genome sequencing and annotation.</title>
        <authorList>
            <consortium name="The Broad Institute Genomics Platform"/>
            <consortium name="The Broad Institute Genome Sequencing Center for Infectious Disease"/>
            <person name="Wu L."/>
            <person name="Ma J."/>
        </authorList>
    </citation>
    <scope>NUCLEOTIDE SEQUENCE [LARGE SCALE GENOMIC DNA]</scope>
    <source>
        <strain evidence="3">JCM 9377</strain>
    </source>
</reference>
<dbReference type="SUPFAM" id="SSF89796">
    <property type="entry name" value="CoA-transferase family III (CaiB/BaiF)"/>
    <property type="match status" value="1"/>
</dbReference>
<name>A0ABP6Q8U0_9ACTN</name>
<gene>
    <name evidence="2" type="ORF">GCM10010468_27590</name>
</gene>
<dbReference type="Pfam" id="PF02515">
    <property type="entry name" value="CoA_transf_3"/>
    <property type="match status" value="1"/>
</dbReference>
<dbReference type="InterPro" id="IPR044855">
    <property type="entry name" value="CoA-Trfase_III_dom3_sf"/>
</dbReference>
<dbReference type="EMBL" id="BAAAUV010000006">
    <property type="protein sequence ID" value="GAA3209929.1"/>
    <property type="molecule type" value="Genomic_DNA"/>
</dbReference>
<evidence type="ECO:0000256" key="1">
    <source>
        <dbReference type="SAM" id="MobiDB-lite"/>
    </source>
</evidence>
<dbReference type="InterPro" id="IPR023606">
    <property type="entry name" value="CoA-Trfase_III_dom_1_sf"/>
</dbReference>
<comment type="caution">
    <text evidence="2">The sequence shown here is derived from an EMBL/GenBank/DDBJ whole genome shotgun (WGS) entry which is preliminary data.</text>
</comment>
<dbReference type="Proteomes" id="UP001501237">
    <property type="component" value="Unassembled WGS sequence"/>
</dbReference>
<dbReference type="InterPro" id="IPR003673">
    <property type="entry name" value="CoA-Trfase_fam_III"/>
</dbReference>